<keyword evidence="1" id="KW-0614">Plasmid</keyword>
<name>Q6W216_SINFN</name>
<geneLocation type="plasmid" evidence="1">
    <name>megaplasmid 2</name>
</geneLocation>
<proteinExistence type="predicted"/>
<protein>
    <submittedName>
        <fullName evidence="1">Uncharacterized protein</fullName>
    </submittedName>
</protein>
<organism evidence="1">
    <name type="scientific">Sinorhizobium fredii (strain NBRC 101917 / NGR234)</name>
    <dbReference type="NCBI Taxonomy" id="394"/>
    <lineage>
        <taxon>Bacteria</taxon>
        <taxon>Pseudomonadati</taxon>
        <taxon>Pseudomonadota</taxon>
        <taxon>Alphaproteobacteria</taxon>
        <taxon>Hyphomicrobiales</taxon>
        <taxon>Rhizobiaceae</taxon>
        <taxon>Sinorhizobium/Ensifer group</taxon>
        <taxon>Sinorhizobium</taxon>
    </lineage>
</organism>
<dbReference type="EMBL" id="AY316746">
    <property type="protein sequence ID" value="AAQ87202.1"/>
    <property type="molecule type" value="Genomic_DNA"/>
</dbReference>
<gene>
    <name evidence="1" type="ORF">RNGR00180</name>
</gene>
<sequence length="235" mass="25411">MVLPLLGIPEERYFQLFSLIKDLPARVSVVLLAGSLACQSSAAEPFDFTTDFIGVSRNGKNGFTSIPAQLGIGMKGGDRPRRDAVFALSTTLAAAAGVRVERQKRVTRNFIGVTFGDEIVTPAGVRFDALEGIHVEESFRRLILSAFSPGRQCVSGVLLSDDGNFNKALIIANNNIGIEQLNSCVAEAMSNILGINVRKIASIYPFSKKMEALFRLLSLKITCLSKGIDNVKVCK</sequence>
<dbReference type="AlphaFoldDB" id="Q6W216"/>
<evidence type="ECO:0000313" key="1">
    <source>
        <dbReference type="EMBL" id="AAQ87202.1"/>
    </source>
</evidence>
<reference evidence="1" key="1">
    <citation type="journal article" date="2004" name="J. Bacteriol.">
        <title>An evolutionary hot spot: the pNGR234b replicon of Rhizobium sp. strain NGR234.</title>
        <authorList>
            <person name="Streit W.R."/>
            <person name="Schmitz R.A."/>
            <person name="Perret X."/>
            <person name="Staehelin C."/>
            <person name="Deakin W.J."/>
            <person name="Raasch C."/>
            <person name="Liesegang H."/>
            <person name="Broughton W.J."/>
        </authorList>
    </citation>
    <scope>NUCLEOTIDE SEQUENCE</scope>
    <source>
        <strain evidence="1">NGR234</strain>
        <plasmid evidence="1">megaplasmid 2</plasmid>
    </source>
</reference>
<accession>Q6W216</accession>